<keyword evidence="2" id="KW-1185">Reference proteome</keyword>
<accession>A0A4S4ATR6</accession>
<organism evidence="1 2">
    <name type="scientific">Pseudothauera rhizosphaerae</name>
    <dbReference type="NCBI Taxonomy" id="2565932"/>
    <lineage>
        <taxon>Bacteria</taxon>
        <taxon>Pseudomonadati</taxon>
        <taxon>Pseudomonadota</taxon>
        <taxon>Betaproteobacteria</taxon>
        <taxon>Rhodocyclales</taxon>
        <taxon>Zoogloeaceae</taxon>
        <taxon>Pseudothauera</taxon>
    </lineage>
</organism>
<proteinExistence type="predicted"/>
<dbReference type="OrthoDB" id="9182441at2"/>
<dbReference type="RefSeq" id="WP_136384341.1">
    <property type="nucleotide sequence ID" value="NZ_SSOD01000005.1"/>
</dbReference>
<dbReference type="AlphaFoldDB" id="A0A4S4ATR6"/>
<sequence>MRIITRGAKVGPCNICGTVGVLTEDHIPPKGVARVSQVLMLNIVDLLSVQRPKKSGRISQNGVKYRTLCGKCNNERLGLRYDPVLIALAKDVRAYLESALHLPSAMHLTVKQNRLVRSVVGHLLAHGVDEHRNGSMIENLTDYFLDESAPFPANLKLYYWVYPYNDQVIVKGAALSVHYWNSFAVFMLLKFFPLSFFIVLDEPAEWRIPFGRLDSVLTTSIDDEAMIDINFANLPPQRWPEAPENTGMVMYGEGAIGAIQTAF</sequence>
<name>A0A4S4ATR6_9RHOO</name>
<reference evidence="1 2" key="1">
    <citation type="submission" date="2019-04" db="EMBL/GenBank/DDBJ databases">
        <title>Azoarcus rhizosphaerae sp. nov. isolated from rhizosphere of Ficus religiosa.</title>
        <authorList>
            <person name="Lin S.-Y."/>
            <person name="Hameed A."/>
            <person name="Hsu Y.-H."/>
            <person name="Young C.-C."/>
        </authorList>
    </citation>
    <scope>NUCLEOTIDE SEQUENCE [LARGE SCALE GENOMIC DNA]</scope>
    <source>
        <strain evidence="1 2">CC-YHH848</strain>
    </source>
</reference>
<evidence type="ECO:0000313" key="1">
    <source>
        <dbReference type="EMBL" id="THF61975.1"/>
    </source>
</evidence>
<evidence type="ECO:0008006" key="3">
    <source>
        <dbReference type="Google" id="ProtNLM"/>
    </source>
</evidence>
<comment type="caution">
    <text evidence="1">The sequence shown here is derived from an EMBL/GenBank/DDBJ whole genome shotgun (WGS) entry which is preliminary data.</text>
</comment>
<gene>
    <name evidence="1" type="ORF">E6O51_07365</name>
</gene>
<dbReference type="Proteomes" id="UP000307956">
    <property type="component" value="Unassembled WGS sequence"/>
</dbReference>
<dbReference type="EMBL" id="SSOD01000005">
    <property type="protein sequence ID" value="THF61975.1"/>
    <property type="molecule type" value="Genomic_DNA"/>
</dbReference>
<evidence type="ECO:0000313" key="2">
    <source>
        <dbReference type="Proteomes" id="UP000307956"/>
    </source>
</evidence>
<protein>
    <recommendedName>
        <fullName evidence="3">HNH endonuclease</fullName>
    </recommendedName>
</protein>